<dbReference type="Gene3D" id="3.30.70.2740">
    <property type="match status" value="1"/>
</dbReference>
<dbReference type="Pfam" id="PF12447">
    <property type="entry name" value="DUF3683"/>
    <property type="match status" value="1"/>
</dbReference>
<dbReference type="InterPro" id="IPR004017">
    <property type="entry name" value="Cys_rich_dom"/>
</dbReference>
<evidence type="ECO:0000259" key="8">
    <source>
        <dbReference type="PROSITE" id="PS51387"/>
    </source>
</evidence>
<dbReference type="InterPro" id="IPR016164">
    <property type="entry name" value="FAD-linked_Oxase-like_C"/>
</dbReference>
<dbReference type="InterPro" id="IPR009051">
    <property type="entry name" value="Helical_ferredxn"/>
</dbReference>
<evidence type="ECO:0000256" key="6">
    <source>
        <dbReference type="SAM" id="MobiDB-lite"/>
    </source>
</evidence>
<dbReference type="Gene3D" id="3.30.465.10">
    <property type="match status" value="1"/>
</dbReference>
<evidence type="ECO:0000256" key="2">
    <source>
        <dbReference type="ARBA" id="ARBA00022723"/>
    </source>
</evidence>
<keyword evidence="1" id="KW-0285">Flavoprotein</keyword>
<dbReference type="InterPro" id="IPR022153">
    <property type="entry name" value="DUF3683"/>
</dbReference>
<dbReference type="Pfam" id="PF11880">
    <property type="entry name" value="DUF3400"/>
    <property type="match status" value="1"/>
</dbReference>
<dbReference type="InterPro" id="IPR021817">
    <property type="entry name" value="DUF3400"/>
</dbReference>
<dbReference type="Gene3D" id="1.10.1060.10">
    <property type="entry name" value="Alpha-helical ferredoxin"/>
    <property type="match status" value="1"/>
</dbReference>
<evidence type="ECO:0000256" key="3">
    <source>
        <dbReference type="ARBA" id="ARBA00022827"/>
    </source>
</evidence>
<dbReference type="PROSITE" id="PS51387">
    <property type="entry name" value="FAD_PCMH"/>
    <property type="match status" value="1"/>
</dbReference>
<dbReference type="InterPro" id="IPR017896">
    <property type="entry name" value="4Fe4S_Fe-S-bd"/>
</dbReference>
<evidence type="ECO:0000313" key="9">
    <source>
        <dbReference type="EMBL" id="MEX0386306.1"/>
    </source>
</evidence>
<protein>
    <submittedName>
        <fullName evidence="9">DUF3683 domain-containing protein</fullName>
    </submittedName>
</protein>
<evidence type="ECO:0000259" key="7">
    <source>
        <dbReference type="PROSITE" id="PS51379"/>
    </source>
</evidence>
<keyword evidence="2" id="KW-0479">Metal-binding</keyword>
<dbReference type="PANTHER" id="PTHR42934">
    <property type="entry name" value="GLYCOLATE OXIDASE SUBUNIT GLCD"/>
    <property type="match status" value="1"/>
</dbReference>
<dbReference type="InterPro" id="IPR017900">
    <property type="entry name" value="4Fe4S_Fe_S_CS"/>
</dbReference>
<evidence type="ECO:0000256" key="4">
    <source>
        <dbReference type="ARBA" id="ARBA00023004"/>
    </source>
</evidence>
<keyword evidence="3" id="KW-0274">FAD</keyword>
<dbReference type="Pfam" id="PF02754">
    <property type="entry name" value="CCG"/>
    <property type="match status" value="2"/>
</dbReference>
<name>A0ABV3S843_9GAMM</name>
<keyword evidence="10" id="KW-1185">Reference proteome</keyword>
<dbReference type="EMBL" id="JBAKFJ010000001">
    <property type="protein sequence ID" value="MEX0386306.1"/>
    <property type="molecule type" value="Genomic_DNA"/>
</dbReference>
<evidence type="ECO:0000313" key="10">
    <source>
        <dbReference type="Proteomes" id="UP001556653"/>
    </source>
</evidence>
<dbReference type="InterPro" id="IPR016166">
    <property type="entry name" value="FAD-bd_PCMH"/>
</dbReference>
<proteinExistence type="predicted"/>
<evidence type="ECO:0000256" key="5">
    <source>
        <dbReference type="ARBA" id="ARBA00023014"/>
    </source>
</evidence>
<dbReference type="SUPFAM" id="SSF56176">
    <property type="entry name" value="FAD-binding/transporter-associated domain-like"/>
    <property type="match status" value="1"/>
</dbReference>
<dbReference type="Pfam" id="PF13183">
    <property type="entry name" value="Fer4_8"/>
    <property type="match status" value="1"/>
</dbReference>
<feature type="domain" description="FAD-binding PCMH-type" evidence="8">
    <location>
        <begin position="163"/>
        <end position="397"/>
    </location>
</feature>
<dbReference type="PROSITE" id="PS00198">
    <property type="entry name" value="4FE4S_FER_1"/>
    <property type="match status" value="1"/>
</dbReference>
<dbReference type="InterPro" id="IPR016169">
    <property type="entry name" value="FAD-bd_PCMH_sub2"/>
</dbReference>
<dbReference type="PANTHER" id="PTHR42934:SF2">
    <property type="entry name" value="GLYCOLATE OXIDASE SUBUNIT GLCD"/>
    <property type="match status" value="1"/>
</dbReference>
<dbReference type="Pfam" id="PF02913">
    <property type="entry name" value="FAD-oxidase_C"/>
    <property type="match status" value="2"/>
</dbReference>
<evidence type="ECO:0000256" key="1">
    <source>
        <dbReference type="ARBA" id="ARBA00022630"/>
    </source>
</evidence>
<dbReference type="SUPFAM" id="SSF46548">
    <property type="entry name" value="alpha-helical ferredoxin"/>
    <property type="match status" value="1"/>
</dbReference>
<reference evidence="9 10" key="1">
    <citation type="submission" date="2024-02" db="EMBL/GenBank/DDBJ databases">
        <title>New especies of Spiribacter isolated from saline water.</title>
        <authorList>
            <person name="Leon M.J."/>
            <person name="De La Haba R."/>
            <person name="Sanchez-Porro C."/>
            <person name="Ventosa A."/>
        </authorList>
    </citation>
    <scope>NUCLEOTIDE SEQUENCE [LARGE SCALE GENOMIC DNA]</scope>
    <source>
        <strain evidence="10">ag22IC4-227</strain>
    </source>
</reference>
<sequence>MAAAAPARIREIPYNYTSFSDREIVHRYIGADGWETLEHLRAQRRTGISARMLFEVLGDLWVVGRNPYIQEDLLDNAGRREALVSAMNHRLDQIEARADGNAEALALAGRCRQAVADFQAAFPATQGLRERARKAFSRVTAGHNIAFDGLTRVAHQTDATDWRVAVPFVVLTPDTEAEMAGLVAAAVELDLTVIPRGGGTGYTGGAIPLHEHCAVINTEKLEGLGEVEMRPLPGVADPVPTIRAEAGVVTRRVEDRADAAGYVFAVDPTSRDASTIGGNVAMNAGGKKAVLWGTTLDNLAGWRMVTPDAEWIDVERLDHNLGKIHEQAEVRFRITRYGPDGRTPRGEPEVLAFPGASLRKVGLGKDVTDKFLGGLPGVQKEGCDGLITSARFILHVMPAHMRTVCMEFHGPDLHQAVPAIVEIIDDIKANAAVALAGLEHLDERYIRAVDYAPKGDRGTRPRMLLLADLASDDEAACQAAAEAMVGRVEARDADGFIAASPEARRTFWADRARTAAIAAHTNAFKINEDVVIPVDRLADYSEGIERINIIRSLRNKLEILDSVRAWLLGPLDELAMRNDYHAREDLQASAEGGSILARKRQAALAQLDGVETRWRRILDQLDEPAAACRDCLDEAAGAAMQPGDTIIQLLLRRDLRISYRDEVAVKLREIYDGRDFEPLRRRLDGIHAEGRRQRLFVALHMHAGDGNVHTNIPVNSNDYGMMQDADAIVDEVMALARSLGGVISGEHGIGLTKFQYLDAEQVERFREYKAQVDPQDRFNRGKLVAGSGLADAYTPSLQLVREEALILEQSELGALNDDIKDCLRCGKCKPVCTTHVPRANLRYSPRDKILGTNLLIEAFLYEEQTRRGLSLQHWAEMNDIADHCTICHRCLTPCPVDIDYGDVTIKMRHALKKRGKRRESVASKASMAFLNIQDGRRIKIMRRGMIEWGYGAQRLGHYLARQAGMAGTRGGVPDSAVSRRPKPTRDLSGVPAQVVHFLKKPMPGKLPNQTMRQLLGAEDPGIVPIIADPQRVDDQSDAVFYFPGCGSERLFSQIGLATLAMLWEAGARTVLPPGYLCCGYPQTSSGDLEKGQAISTENRVLFHRVANTLNYLDIRTVVVSCGTCMDQLLKYEFQQIFPDCRLLDIHEYLLEKGFGVDGVEGVQYMYHEPCHTPMKTRRGESVASELMGQSVPLNDRCCGEAGTFAVARPDIASQVRFRKEEEINGGLEALTGAPVAAPGTTKMLTSCPACLQGLSRYREDTGVEADYIVTEMARQLLGEDWSTRFVERAREGGVERVLL</sequence>
<feature type="domain" description="4Fe-4S ferredoxin-type" evidence="7">
    <location>
        <begin position="811"/>
        <end position="842"/>
    </location>
</feature>
<dbReference type="InterPro" id="IPR006094">
    <property type="entry name" value="Oxid_FAD_bind_N"/>
</dbReference>
<dbReference type="InterPro" id="IPR051914">
    <property type="entry name" value="FAD-linked_OxidoTrans_Type4"/>
</dbReference>
<keyword evidence="5" id="KW-0411">Iron-sulfur</keyword>
<dbReference type="RefSeq" id="WP_367966782.1">
    <property type="nucleotide sequence ID" value="NZ_JBAKFJ010000001.1"/>
</dbReference>
<gene>
    <name evidence="9" type="ORF">V6X64_04745</name>
</gene>
<keyword evidence="4" id="KW-0408">Iron</keyword>
<comment type="caution">
    <text evidence="9">The sequence shown here is derived from an EMBL/GenBank/DDBJ whole genome shotgun (WGS) entry which is preliminary data.</text>
</comment>
<feature type="region of interest" description="Disordered" evidence="6">
    <location>
        <begin position="966"/>
        <end position="987"/>
    </location>
</feature>
<dbReference type="Pfam" id="PF01565">
    <property type="entry name" value="FAD_binding_4"/>
    <property type="match status" value="1"/>
</dbReference>
<dbReference type="PROSITE" id="PS51379">
    <property type="entry name" value="4FE4S_FER_2"/>
    <property type="match status" value="1"/>
</dbReference>
<dbReference type="InterPro" id="IPR036318">
    <property type="entry name" value="FAD-bd_PCMH-like_sf"/>
</dbReference>
<dbReference type="InterPro" id="IPR004113">
    <property type="entry name" value="FAD-bd_oxidored_4_C"/>
</dbReference>
<dbReference type="SUPFAM" id="SSF55103">
    <property type="entry name" value="FAD-linked oxidases, C-terminal domain"/>
    <property type="match status" value="1"/>
</dbReference>
<organism evidence="9 10">
    <name type="scientific">Spiribacter onubensis</name>
    <dbReference type="NCBI Taxonomy" id="3122420"/>
    <lineage>
        <taxon>Bacteria</taxon>
        <taxon>Pseudomonadati</taxon>
        <taxon>Pseudomonadota</taxon>
        <taxon>Gammaproteobacteria</taxon>
        <taxon>Chromatiales</taxon>
        <taxon>Ectothiorhodospiraceae</taxon>
        <taxon>Spiribacter</taxon>
    </lineage>
</organism>
<dbReference type="Proteomes" id="UP001556653">
    <property type="component" value="Unassembled WGS sequence"/>
</dbReference>
<accession>A0ABV3S843</accession>